<dbReference type="GO" id="GO:0003964">
    <property type="term" value="F:RNA-directed DNA polymerase activity"/>
    <property type="evidence" value="ECO:0007669"/>
    <property type="project" value="UniProtKB-KW"/>
</dbReference>
<keyword evidence="4" id="KW-0540">Nuclease</keyword>
<proteinExistence type="predicted"/>
<dbReference type="PANTHER" id="PTHR24559">
    <property type="entry name" value="TRANSPOSON TY3-I GAG-POL POLYPROTEIN"/>
    <property type="match status" value="1"/>
</dbReference>
<name>A0A814G843_9BILA</name>
<evidence type="ECO:0000256" key="5">
    <source>
        <dbReference type="ARBA" id="ARBA00022759"/>
    </source>
</evidence>
<accession>A0A814G843</accession>
<dbReference type="Proteomes" id="UP000682733">
    <property type="component" value="Unassembled WGS sequence"/>
</dbReference>
<dbReference type="InterPro" id="IPR043502">
    <property type="entry name" value="DNA/RNA_pol_sf"/>
</dbReference>
<evidence type="ECO:0000259" key="8">
    <source>
        <dbReference type="Pfam" id="PF00078"/>
    </source>
</evidence>
<dbReference type="InterPro" id="IPR043128">
    <property type="entry name" value="Rev_trsase/Diguanyl_cyclase"/>
</dbReference>
<keyword evidence="3" id="KW-0548">Nucleotidyltransferase</keyword>
<keyword evidence="6" id="KW-0378">Hydrolase</keyword>
<dbReference type="SUPFAM" id="SSF56672">
    <property type="entry name" value="DNA/RNA polymerases"/>
    <property type="match status" value="1"/>
</dbReference>
<evidence type="ECO:0000313" key="11">
    <source>
        <dbReference type="EMBL" id="CAF3753023.1"/>
    </source>
</evidence>
<evidence type="ECO:0000256" key="2">
    <source>
        <dbReference type="ARBA" id="ARBA00022679"/>
    </source>
</evidence>
<gene>
    <name evidence="10" type="ORF">GPM918_LOCUS13334</name>
    <name evidence="9" type="ORF">OVA965_LOCUS13663</name>
    <name evidence="12" type="ORF">SRO942_LOCUS13334</name>
    <name evidence="11" type="ORF">TMI583_LOCUS13664</name>
</gene>
<dbReference type="Proteomes" id="UP000663829">
    <property type="component" value="Unassembled WGS sequence"/>
</dbReference>
<keyword evidence="7" id="KW-0695">RNA-directed DNA polymerase</keyword>
<dbReference type="EMBL" id="CAJNOK010005728">
    <property type="protein sequence ID" value="CAF0982570.1"/>
    <property type="molecule type" value="Genomic_DNA"/>
</dbReference>
<dbReference type="OrthoDB" id="420169at2759"/>
<dbReference type="InterPro" id="IPR000477">
    <property type="entry name" value="RT_dom"/>
</dbReference>
<feature type="domain" description="Reverse transcriptase" evidence="8">
    <location>
        <begin position="32"/>
        <end position="117"/>
    </location>
</feature>
<comment type="caution">
    <text evidence="10">The sequence shown here is derived from an EMBL/GenBank/DDBJ whole genome shotgun (WGS) entry which is preliminary data.</text>
</comment>
<dbReference type="PANTHER" id="PTHR24559:SF444">
    <property type="entry name" value="REVERSE TRANSCRIPTASE DOMAIN-CONTAINING PROTEIN"/>
    <property type="match status" value="1"/>
</dbReference>
<dbReference type="FunFam" id="3.10.10.10:FF:000007">
    <property type="entry name" value="Retrovirus-related Pol polyprotein from transposon 17.6-like Protein"/>
    <property type="match status" value="1"/>
</dbReference>
<evidence type="ECO:0000256" key="1">
    <source>
        <dbReference type="ARBA" id="ARBA00022670"/>
    </source>
</evidence>
<sequence length="121" mass="13885">MGIPLGYPMLLKHRTLFNVSKMTIANTQFDMKPNNITKKDSYPLPHMGETINRLGGHLFFTKLGPKSGCFQIPIQEDDKEKTAFILQGGHWEFNVLPQGLKNTPPTFQRTINELLVDYYME</sequence>
<evidence type="ECO:0000256" key="6">
    <source>
        <dbReference type="ARBA" id="ARBA00022801"/>
    </source>
</evidence>
<keyword evidence="13" id="KW-1185">Reference proteome</keyword>
<dbReference type="EMBL" id="CAJOBC010003047">
    <property type="protein sequence ID" value="CAF3764533.1"/>
    <property type="molecule type" value="Genomic_DNA"/>
</dbReference>
<evidence type="ECO:0000313" key="12">
    <source>
        <dbReference type="EMBL" id="CAF3764533.1"/>
    </source>
</evidence>
<dbReference type="Proteomes" id="UP000677228">
    <property type="component" value="Unassembled WGS sequence"/>
</dbReference>
<dbReference type="EMBL" id="CAJNOQ010003047">
    <property type="protein sequence ID" value="CAF0992649.1"/>
    <property type="molecule type" value="Genomic_DNA"/>
</dbReference>
<evidence type="ECO:0000313" key="13">
    <source>
        <dbReference type="Proteomes" id="UP000663829"/>
    </source>
</evidence>
<dbReference type="Gene3D" id="3.30.70.270">
    <property type="match status" value="1"/>
</dbReference>
<keyword evidence="1" id="KW-0645">Protease</keyword>
<dbReference type="EMBL" id="CAJOBA010005733">
    <property type="protein sequence ID" value="CAF3753023.1"/>
    <property type="molecule type" value="Genomic_DNA"/>
</dbReference>
<dbReference type="InterPro" id="IPR053134">
    <property type="entry name" value="RNA-dir_DNA_polymerase"/>
</dbReference>
<dbReference type="CDD" id="cd01647">
    <property type="entry name" value="RT_LTR"/>
    <property type="match status" value="1"/>
</dbReference>
<dbReference type="GO" id="GO:0004519">
    <property type="term" value="F:endonuclease activity"/>
    <property type="evidence" value="ECO:0007669"/>
    <property type="project" value="UniProtKB-KW"/>
</dbReference>
<dbReference type="Proteomes" id="UP000681722">
    <property type="component" value="Unassembled WGS sequence"/>
</dbReference>
<evidence type="ECO:0000256" key="4">
    <source>
        <dbReference type="ARBA" id="ARBA00022722"/>
    </source>
</evidence>
<keyword evidence="5" id="KW-0255">Endonuclease</keyword>
<keyword evidence="2" id="KW-0808">Transferase</keyword>
<organism evidence="10 13">
    <name type="scientific">Didymodactylos carnosus</name>
    <dbReference type="NCBI Taxonomy" id="1234261"/>
    <lineage>
        <taxon>Eukaryota</taxon>
        <taxon>Metazoa</taxon>
        <taxon>Spiralia</taxon>
        <taxon>Gnathifera</taxon>
        <taxon>Rotifera</taxon>
        <taxon>Eurotatoria</taxon>
        <taxon>Bdelloidea</taxon>
        <taxon>Philodinida</taxon>
        <taxon>Philodinidae</taxon>
        <taxon>Didymodactylos</taxon>
    </lineage>
</organism>
<evidence type="ECO:0000313" key="10">
    <source>
        <dbReference type="EMBL" id="CAF0992649.1"/>
    </source>
</evidence>
<dbReference type="GO" id="GO:0008233">
    <property type="term" value="F:peptidase activity"/>
    <property type="evidence" value="ECO:0007669"/>
    <property type="project" value="UniProtKB-KW"/>
</dbReference>
<dbReference type="Gene3D" id="3.10.10.10">
    <property type="entry name" value="HIV Type 1 Reverse Transcriptase, subunit A, domain 1"/>
    <property type="match status" value="1"/>
</dbReference>
<evidence type="ECO:0000256" key="3">
    <source>
        <dbReference type="ARBA" id="ARBA00022695"/>
    </source>
</evidence>
<dbReference type="AlphaFoldDB" id="A0A814G843"/>
<evidence type="ECO:0000256" key="7">
    <source>
        <dbReference type="ARBA" id="ARBA00022918"/>
    </source>
</evidence>
<dbReference type="Pfam" id="PF00078">
    <property type="entry name" value="RVT_1"/>
    <property type="match status" value="1"/>
</dbReference>
<evidence type="ECO:0000313" key="9">
    <source>
        <dbReference type="EMBL" id="CAF0982570.1"/>
    </source>
</evidence>
<reference evidence="10" key="1">
    <citation type="submission" date="2021-02" db="EMBL/GenBank/DDBJ databases">
        <authorList>
            <person name="Nowell W R."/>
        </authorList>
    </citation>
    <scope>NUCLEOTIDE SEQUENCE</scope>
</reference>
<protein>
    <recommendedName>
        <fullName evidence="8">Reverse transcriptase domain-containing protein</fullName>
    </recommendedName>
</protein>
<dbReference type="GO" id="GO:0006508">
    <property type="term" value="P:proteolysis"/>
    <property type="evidence" value="ECO:0007669"/>
    <property type="project" value="UniProtKB-KW"/>
</dbReference>